<gene>
    <name evidence="2" type="ORF">M422DRAFT_265111</name>
</gene>
<protein>
    <submittedName>
        <fullName evidence="2">Uncharacterized protein</fullName>
    </submittedName>
</protein>
<dbReference type="OrthoDB" id="3239511at2759"/>
<evidence type="ECO:0000256" key="1">
    <source>
        <dbReference type="SAM" id="MobiDB-lite"/>
    </source>
</evidence>
<dbReference type="HOGENOM" id="CLU_738036_0_0_1"/>
<keyword evidence="3" id="KW-1185">Reference proteome</keyword>
<organism evidence="2 3">
    <name type="scientific">Sphaerobolus stellatus (strain SS14)</name>
    <dbReference type="NCBI Taxonomy" id="990650"/>
    <lineage>
        <taxon>Eukaryota</taxon>
        <taxon>Fungi</taxon>
        <taxon>Dikarya</taxon>
        <taxon>Basidiomycota</taxon>
        <taxon>Agaricomycotina</taxon>
        <taxon>Agaricomycetes</taxon>
        <taxon>Phallomycetidae</taxon>
        <taxon>Geastrales</taxon>
        <taxon>Sphaerobolaceae</taxon>
        <taxon>Sphaerobolus</taxon>
    </lineage>
</organism>
<accession>A0A0C9TS55</accession>
<dbReference type="AlphaFoldDB" id="A0A0C9TS55"/>
<proteinExistence type="predicted"/>
<dbReference type="EMBL" id="KN837218">
    <property type="protein sequence ID" value="KIJ33078.1"/>
    <property type="molecule type" value="Genomic_DNA"/>
</dbReference>
<evidence type="ECO:0000313" key="2">
    <source>
        <dbReference type="EMBL" id="KIJ33078.1"/>
    </source>
</evidence>
<evidence type="ECO:0000313" key="3">
    <source>
        <dbReference type="Proteomes" id="UP000054279"/>
    </source>
</evidence>
<sequence length="375" mass="43165">MPHLRFTRRSTFRTVSAYRVQRRVIRSSYKDSCTENLAIRKCLNLKRETTSSPKVGGNNDKENVALHPSKHRQIEEPTSSLSSEVRSLRYIMEEMVEGQREMIHELKRIGRCNEDGLARLNSTVNTKLVKVGDPSESAENEDDTASSVEVAKFTREVYHKIHHVVFRSIRRRSRRGEAVICSDNITRVLHPGFLIHAVDEEEAYCLCGTRGVKANFPCPRCLIYKTFLQNLTEPLVMRTQQDLKERYKKALTLKGNVSEKLLRDAGLHLVKNVFWSIENSDPYLAYSYDMLHAFGSGEWGKHQWPLLLAHILDPLEEKRLSAKHVPRWRFLKHFNAVTSIDFADGNSYRDILKCIIPCLTDILPPNSSVIHCFGF</sequence>
<reference evidence="2 3" key="1">
    <citation type="submission" date="2014-06" db="EMBL/GenBank/DDBJ databases">
        <title>Evolutionary Origins and Diversification of the Mycorrhizal Mutualists.</title>
        <authorList>
            <consortium name="DOE Joint Genome Institute"/>
            <consortium name="Mycorrhizal Genomics Consortium"/>
            <person name="Kohler A."/>
            <person name="Kuo A."/>
            <person name="Nagy L.G."/>
            <person name="Floudas D."/>
            <person name="Copeland A."/>
            <person name="Barry K.W."/>
            <person name="Cichocki N."/>
            <person name="Veneault-Fourrey C."/>
            <person name="LaButti K."/>
            <person name="Lindquist E.A."/>
            <person name="Lipzen A."/>
            <person name="Lundell T."/>
            <person name="Morin E."/>
            <person name="Murat C."/>
            <person name="Riley R."/>
            <person name="Ohm R."/>
            <person name="Sun H."/>
            <person name="Tunlid A."/>
            <person name="Henrissat B."/>
            <person name="Grigoriev I.V."/>
            <person name="Hibbett D.S."/>
            <person name="Martin F."/>
        </authorList>
    </citation>
    <scope>NUCLEOTIDE SEQUENCE [LARGE SCALE GENOMIC DNA]</scope>
    <source>
        <strain evidence="2 3">SS14</strain>
    </source>
</reference>
<dbReference type="Proteomes" id="UP000054279">
    <property type="component" value="Unassembled WGS sequence"/>
</dbReference>
<feature type="region of interest" description="Disordered" evidence="1">
    <location>
        <begin position="49"/>
        <end position="80"/>
    </location>
</feature>
<name>A0A0C9TS55_SPHS4</name>
<dbReference type="InterPro" id="IPR041078">
    <property type="entry name" value="Plavaka"/>
</dbReference>
<dbReference type="Pfam" id="PF18759">
    <property type="entry name" value="Plavaka"/>
    <property type="match status" value="1"/>
</dbReference>